<organism evidence="4 5">
    <name type="scientific">Cylindrodendrum hubeiense</name>
    <dbReference type="NCBI Taxonomy" id="595255"/>
    <lineage>
        <taxon>Eukaryota</taxon>
        <taxon>Fungi</taxon>
        <taxon>Dikarya</taxon>
        <taxon>Ascomycota</taxon>
        <taxon>Pezizomycotina</taxon>
        <taxon>Sordariomycetes</taxon>
        <taxon>Hypocreomycetidae</taxon>
        <taxon>Hypocreales</taxon>
        <taxon>Nectriaceae</taxon>
        <taxon>Cylindrodendrum</taxon>
    </lineage>
</organism>
<evidence type="ECO:0000256" key="3">
    <source>
        <dbReference type="ARBA" id="ARBA00023002"/>
    </source>
</evidence>
<evidence type="ECO:0000256" key="1">
    <source>
        <dbReference type="ARBA" id="ARBA00005725"/>
    </source>
</evidence>
<dbReference type="EMBL" id="JAANBB010000669">
    <property type="protein sequence ID" value="KAF7536526.1"/>
    <property type="molecule type" value="Genomic_DNA"/>
</dbReference>
<comment type="caution">
    <text evidence="4">The sequence shown here is derived from an EMBL/GenBank/DDBJ whole genome shotgun (WGS) entry which is preliminary data.</text>
</comment>
<dbReference type="PANTHER" id="PTHR47706">
    <property type="entry name" value="NMRA-LIKE FAMILY PROTEIN"/>
    <property type="match status" value="1"/>
</dbReference>
<keyword evidence="5" id="KW-1185">Reference proteome</keyword>
<dbReference type="GO" id="GO:0016491">
    <property type="term" value="F:oxidoreductase activity"/>
    <property type="evidence" value="ECO:0007669"/>
    <property type="project" value="UniProtKB-KW"/>
</dbReference>
<comment type="similarity">
    <text evidence="1">Belongs to the NmrA-type oxidoreductase family. Isoflavone reductase subfamily.</text>
</comment>
<keyword evidence="2" id="KW-0521">NADP</keyword>
<dbReference type="InterPro" id="IPR051609">
    <property type="entry name" value="NmrA/Isoflavone_reductase-like"/>
</dbReference>
<proteinExistence type="inferred from homology"/>
<dbReference type="AlphaFoldDB" id="A0A9P5H1T6"/>
<sequence length="304" mass="34529">MSQPSRKIALVGPGDLGRYILEELAKQHDVMVLTRSVKSWITDLKVPQQIIEDFSVESVLPHLADREILISTLSITDSTSVDIHLELLEACIQSTGCKKFIPSEFTGNIRDEPMQPIFYYEVHEPVREALRKQNNVTWTLFCNGWFLDYAVPSSNRYFNDGQAFSMDFKTKVIKVYGKGTQLVDLTSARDVGKALAELVKHDEWEDYTFVRGEKISWQGLFDVIHRRDPTWIKKTISLAESVKLIVDNGPGKVRGQLEVYGHSDGAVSPDDKIEAQRAKYFQGVKFRGLEELLDEADAHPNKIL</sequence>
<protein>
    <recommendedName>
        <fullName evidence="6">NmrA-like domain-containing protein</fullName>
    </recommendedName>
</protein>
<accession>A0A9P5H1T6</accession>
<reference evidence="4" key="1">
    <citation type="submission" date="2020-03" db="EMBL/GenBank/DDBJ databases">
        <title>Draft Genome Sequence of Cylindrodendrum hubeiense.</title>
        <authorList>
            <person name="Buettner E."/>
            <person name="Kellner H."/>
        </authorList>
    </citation>
    <scope>NUCLEOTIDE SEQUENCE</scope>
    <source>
        <strain evidence="4">IHI 201604</strain>
    </source>
</reference>
<name>A0A9P5H1T6_9HYPO</name>
<evidence type="ECO:0000313" key="4">
    <source>
        <dbReference type="EMBL" id="KAF7536526.1"/>
    </source>
</evidence>
<dbReference type="PANTHER" id="PTHR47706:SF4">
    <property type="entry name" value="NMRA-LIKE DOMAIN-CONTAINING PROTEIN"/>
    <property type="match status" value="1"/>
</dbReference>
<dbReference type="SUPFAM" id="SSF51735">
    <property type="entry name" value="NAD(P)-binding Rossmann-fold domains"/>
    <property type="match status" value="1"/>
</dbReference>
<dbReference type="InterPro" id="IPR036291">
    <property type="entry name" value="NAD(P)-bd_dom_sf"/>
</dbReference>
<gene>
    <name evidence="4" type="ORF">G7Z17_g13036</name>
</gene>
<dbReference type="Gene3D" id="3.40.50.720">
    <property type="entry name" value="NAD(P)-binding Rossmann-like Domain"/>
    <property type="match status" value="1"/>
</dbReference>
<evidence type="ECO:0008006" key="6">
    <source>
        <dbReference type="Google" id="ProtNLM"/>
    </source>
</evidence>
<dbReference type="Proteomes" id="UP000722485">
    <property type="component" value="Unassembled WGS sequence"/>
</dbReference>
<evidence type="ECO:0000256" key="2">
    <source>
        <dbReference type="ARBA" id="ARBA00022857"/>
    </source>
</evidence>
<dbReference type="OrthoDB" id="419598at2759"/>
<keyword evidence="3" id="KW-0560">Oxidoreductase</keyword>
<dbReference type="Gene3D" id="3.90.25.10">
    <property type="entry name" value="UDP-galactose 4-epimerase, domain 1"/>
    <property type="match status" value="1"/>
</dbReference>
<evidence type="ECO:0000313" key="5">
    <source>
        <dbReference type="Proteomes" id="UP000722485"/>
    </source>
</evidence>